<reference evidence="1 2" key="1">
    <citation type="submission" date="2024-03" db="EMBL/GenBank/DDBJ databases">
        <title>The Acrasis kona genome and developmental transcriptomes reveal deep origins of eukaryotic multicellular pathways.</title>
        <authorList>
            <person name="Sheikh S."/>
            <person name="Fu C.-J."/>
            <person name="Brown M.W."/>
            <person name="Baldauf S.L."/>
        </authorList>
    </citation>
    <scope>NUCLEOTIDE SEQUENCE [LARGE SCALE GENOMIC DNA]</scope>
    <source>
        <strain evidence="1 2">ATCC MYA-3509</strain>
    </source>
</reference>
<sequence>MGEILFTLHNNAVDNSSVGSVYFGYKIDTHALPFSVVAYAGSTGFLMVRDVYRVLDLIIHQCQVHNTHITNARLVKDNDDPCIRSYMISRSYGALCGINLCWCCFSQSRVMPGKISEEQYRDLTLDSTNQYGMV</sequence>
<evidence type="ECO:0000313" key="1">
    <source>
        <dbReference type="EMBL" id="KAL0484119.1"/>
    </source>
</evidence>
<comment type="caution">
    <text evidence="1">The sequence shown here is derived from an EMBL/GenBank/DDBJ whole genome shotgun (WGS) entry which is preliminary data.</text>
</comment>
<accession>A0AAW2Z3Y7</accession>
<dbReference type="AlphaFoldDB" id="A0AAW2Z3Y7"/>
<gene>
    <name evidence="1" type="ORF">AKO1_004923</name>
</gene>
<evidence type="ECO:0000313" key="2">
    <source>
        <dbReference type="Proteomes" id="UP001431209"/>
    </source>
</evidence>
<dbReference type="Proteomes" id="UP001431209">
    <property type="component" value="Unassembled WGS sequence"/>
</dbReference>
<organism evidence="1 2">
    <name type="scientific">Acrasis kona</name>
    <dbReference type="NCBI Taxonomy" id="1008807"/>
    <lineage>
        <taxon>Eukaryota</taxon>
        <taxon>Discoba</taxon>
        <taxon>Heterolobosea</taxon>
        <taxon>Tetramitia</taxon>
        <taxon>Eutetramitia</taxon>
        <taxon>Acrasidae</taxon>
        <taxon>Acrasis</taxon>
    </lineage>
</organism>
<dbReference type="EMBL" id="JAOPGA020001024">
    <property type="protein sequence ID" value="KAL0484119.1"/>
    <property type="molecule type" value="Genomic_DNA"/>
</dbReference>
<protein>
    <submittedName>
        <fullName evidence="1">GlgA</fullName>
    </submittedName>
</protein>
<keyword evidence="2" id="KW-1185">Reference proteome</keyword>
<proteinExistence type="predicted"/>
<name>A0AAW2Z3Y7_9EUKA</name>